<reference evidence="1 2" key="1">
    <citation type="submission" date="2018-02" db="EMBL/GenBank/DDBJ databases">
        <title>Comparative genomes isolates from brazilian mangrove.</title>
        <authorList>
            <person name="Araujo J.E."/>
            <person name="Taketani R.G."/>
            <person name="Silva M.C.P."/>
            <person name="Loureco M.V."/>
            <person name="Andreote F.D."/>
        </authorList>
    </citation>
    <scope>NUCLEOTIDE SEQUENCE [LARGE SCALE GENOMIC DNA]</scope>
    <source>
        <strain evidence="1 2">Hex-1 MGV</strain>
    </source>
</reference>
<organism evidence="1 2">
    <name type="scientific">Blastopirellula marina</name>
    <dbReference type="NCBI Taxonomy" id="124"/>
    <lineage>
        <taxon>Bacteria</taxon>
        <taxon>Pseudomonadati</taxon>
        <taxon>Planctomycetota</taxon>
        <taxon>Planctomycetia</taxon>
        <taxon>Pirellulales</taxon>
        <taxon>Pirellulaceae</taxon>
        <taxon>Blastopirellula</taxon>
    </lineage>
</organism>
<gene>
    <name evidence="1" type="ORF">C5Y83_00075</name>
</gene>
<sequence length="341" mass="38832">MESNWKEFDAAFAWGFCSQYPNEAIMLDLLSCEHPPVKIPQSALEMIRLLTVQCGTYVDMCSVISQKLNELALLNRHLYQQEGQSEPPQFFPVSDPSSYDELPFDAHGEAPPHSGPVGRLSRAIEMGFESSSLNYLRPLFRLGRLLGAFLALHWVDRETGMCEHADEVWCNAIENQVSHLPDDLQPAVEVLVDVSKACRSTEVPHALRECLEDECDADEAITPYALLKFLCDELREVELSNDDRSKVTPLARSERVELFNYSDKTQCLIDGNPIEKRLSPVPYTVVEFLVRNYPRAFTLQELCRELGRDVRSAITRLRQINEWEEVLKTPSMSKNSTYSID</sequence>
<evidence type="ECO:0000313" key="2">
    <source>
        <dbReference type="Proteomes" id="UP000238322"/>
    </source>
</evidence>
<protein>
    <submittedName>
        <fullName evidence="1">Uncharacterized protein</fullName>
    </submittedName>
</protein>
<comment type="caution">
    <text evidence="1">The sequence shown here is derived from an EMBL/GenBank/DDBJ whole genome shotgun (WGS) entry which is preliminary data.</text>
</comment>
<dbReference type="EMBL" id="PUHY01000001">
    <property type="protein sequence ID" value="PQO40374.1"/>
    <property type="molecule type" value="Genomic_DNA"/>
</dbReference>
<dbReference type="Proteomes" id="UP000238322">
    <property type="component" value="Unassembled WGS sequence"/>
</dbReference>
<accession>A0A2S8G8C2</accession>
<proteinExistence type="predicted"/>
<name>A0A2S8G8C2_9BACT</name>
<dbReference type="AlphaFoldDB" id="A0A2S8G8C2"/>
<evidence type="ECO:0000313" key="1">
    <source>
        <dbReference type="EMBL" id="PQO40374.1"/>
    </source>
</evidence>